<dbReference type="PANTHER" id="PTHR31836">
    <property type="match status" value="1"/>
</dbReference>
<dbReference type="EMBL" id="FJ621508">
    <property type="protein sequence ID" value="ACM90099.1"/>
    <property type="molecule type" value="mRNA"/>
</dbReference>
<sequence length="297" mass="30088">MKYSLAASFALAALVGAAPLNNKRDTVYSTATVEEWVTEWLTTTVWEDEAPYAAATSTPAGGFYEVAHSASASSTKTRAAARPSNIVNSASSSYSTPAAPVVVSSTSSSSSTSTSIAAPTTPTTPAYVAPTTPSSTYVAPTSTSTYVAPVVVTPTTTAVPVVPTSTAPAYVAPAATTSKVAAVYASTSSGGSGTSTGDMTYYDVSVGLTSCGLTGSNSDFLVAMNKPDMANGVNPNNNPNCNKFINIYYNGAGPFLGKVVDTCPECVSGAIDVTDSLFKAVAPSGDGRVHGVSWSWA</sequence>
<accession>C0KM04</accession>
<reference evidence="4" key="1">
    <citation type="journal article" date="2009" name="Mol. Plant Pathol.">
        <title>Candidate effector gene identification in the ascomycete fungal phytopathogen Venturia inaequalis by expressed sequence tag analysis.</title>
        <authorList>
            <person name="Bowen J.K."/>
            <person name="Mesarich C.H."/>
            <person name="Rees-George J."/>
            <person name="Cui W."/>
            <person name="Fitzgerald A."/>
            <person name="Win J."/>
            <person name="Plummer K.M."/>
            <person name="Templeton M.D."/>
        </authorList>
    </citation>
    <scope>NUCLEOTIDE SEQUENCE</scope>
</reference>
<dbReference type="InterPro" id="IPR036908">
    <property type="entry name" value="RlpA-like_sf"/>
</dbReference>
<evidence type="ECO:0000313" key="4">
    <source>
        <dbReference type="EMBL" id="ACM90099.1"/>
    </source>
</evidence>
<feature type="region of interest" description="Disordered" evidence="2">
    <location>
        <begin position="103"/>
        <end position="133"/>
    </location>
</feature>
<dbReference type="EMBL" id="WNWS01000232">
    <property type="protein sequence ID" value="KAE9973870.1"/>
    <property type="molecule type" value="Genomic_DNA"/>
</dbReference>
<protein>
    <submittedName>
        <fullName evidence="4">Candidate effector 10</fullName>
    </submittedName>
</protein>
<gene>
    <name evidence="6" type="ORF">EG327_000589</name>
    <name evidence="5" type="ORF">EG328_004200</name>
</gene>
<evidence type="ECO:0000313" key="7">
    <source>
        <dbReference type="Proteomes" id="UP000447873"/>
    </source>
</evidence>
<dbReference type="Proteomes" id="UP000490939">
    <property type="component" value="Unassembled WGS sequence"/>
</dbReference>
<dbReference type="AlphaFoldDB" id="C0KM04"/>
<evidence type="ECO:0000256" key="2">
    <source>
        <dbReference type="SAM" id="MobiDB-lite"/>
    </source>
</evidence>
<keyword evidence="8" id="KW-1185">Reference proteome</keyword>
<dbReference type="Proteomes" id="UP000447873">
    <property type="component" value="Unassembled WGS sequence"/>
</dbReference>
<feature type="chain" id="PRO_5044729025" evidence="3">
    <location>
        <begin position="18"/>
        <end position="297"/>
    </location>
</feature>
<organism evidence="4">
    <name type="scientific">Venturia inaequalis</name>
    <name type="common">Apple scab fungus</name>
    <dbReference type="NCBI Taxonomy" id="5025"/>
    <lineage>
        <taxon>Eukaryota</taxon>
        <taxon>Fungi</taxon>
        <taxon>Dikarya</taxon>
        <taxon>Ascomycota</taxon>
        <taxon>Pezizomycotina</taxon>
        <taxon>Dothideomycetes</taxon>
        <taxon>Pleosporomycetidae</taxon>
        <taxon>Venturiales</taxon>
        <taxon>Venturiaceae</taxon>
        <taxon>Venturia</taxon>
    </lineage>
</organism>
<evidence type="ECO:0000256" key="3">
    <source>
        <dbReference type="SAM" id="SignalP"/>
    </source>
</evidence>
<evidence type="ECO:0000313" key="6">
    <source>
        <dbReference type="EMBL" id="KAE9991050.1"/>
    </source>
</evidence>
<dbReference type="CDD" id="cd22191">
    <property type="entry name" value="DPBB_RlpA_EXP_N-like"/>
    <property type="match status" value="1"/>
</dbReference>
<name>C0KM04_VENIN</name>
<dbReference type="SUPFAM" id="SSF50685">
    <property type="entry name" value="Barwin-like endoglucanases"/>
    <property type="match status" value="1"/>
</dbReference>
<proteinExistence type="evidence at transcript level"/>
<dbReference type="PANTHER" id="PTHR31836:SF28">
    <property type="entry name" value="SRCR DOMAIN-CONTAINING PROTEIN-RELATED"/>
    <property type="match status" value="1"/>
</dbReference>
<reference evidence="6 8" key="2">
    <citation type="submission" date="2019-07" db="EMBL/GenBank/DDBJ databases">
        <title>Venturia inaequalis Genome Resource.</title>
        <authorList>
            <person name="Lichtner F.J."/>
        </authorList>
    </citation>
    <scope>NUCLEOTIDE SEQUENCE [LARGE SCALE GENOMIC DNA]</scope>
    <source>
        <strain evidence="5 7">120213</strain>
        <strain evidence="6 8">DMI_063113</strain>
    </source>
</reference>
<dbReference type="EMBL" id="WNWR01000111">
    <property type="protein sequence ID" value="KAE9991050.1"/>
    <property type="molecule type" value="Genomic_DNA"/>
</dbReference>
<evidence type="ECO:0000313" key="8">
    <source>
        <dbReference type="Proteomes" id="UP000490939"/>
    </source>
</evidence>
<dbReference type="InterPro" id="IPR051477">
    <property type="entry name" value="Expansin_CellWall"/>
</dbReference>
<keyword evidence="1 3" id="KW-0732">Signal</keyword>
<dbReference type="OrthoDB" id="623670at2759"/>
<feature type="signal peptide" evidence="3">
    <location>
        <begin position="1"/>
        <end position="17"/>
    </location>
</feature>
<evidence type="ECO:0000256" key="1">
    <source>
        <dbReference type="ARBA" id="ARBA00022729"/>
    </source>
</evidence>
<evidence type="ECO:0000313" key="5">
    <source>
        <dbReference type="EMBL" id="KAE9973870.1"/>
    </source>
</evidence>
<dbReference type="Gene3D" id="2.40.40.10">
    <property type="entry name" value="RlpA-like domain"/>
    <property type="match status" value="1"/>
</dbReference>